<proteinExistence type="predicted"/>
<evidence type="ECO:0008006" key="3">
    <source>
        <dbReference type="Google" id="ProtNLM"/>
    </source>
</evidence>
<dbReference type="AlphaFoldDB" id="A0A6M3IXU4"/>
<sequence>MSMQWTGNIIGSMTHPKAVELKNEINHKKNFDGHKDWRLPTDKELFSLLNIKPKGRYWTCGGSIVEYSSDGWKYIPFHDILLCRVTLVRGGKP</sequence>
<dbReference type="EMBL" id="MT142015">
    <property type="protein sequence ID" value="QJA73282.1"/>
    <property type="molecule type" value="Genomic_DNA"/>
</dbReference>
<reference evidence="1" key="1">
    <citation type="submission" date="2020-03" db="EMBL/GenBank/DDBJ databases">
        <title>The deep terrestrial virosphere.</title>
        <authorList>
            <person name="Holmfeldt K."/>
            <person name="Nilsson E."/>
            <person name="Simone D."/>
            <person name="Lopez-Fernandez M."/>
            <person name="Wu X."/>
            <person name="de Brujin I."/>
            <person name="Lundin D."/>
            <person name="Andersson A."/>
            <person name="Bertilsson S."/>
            <person name="Dopson M."/>
        </authorList>
    </citation>
    <scope>NUCLEOTIDE SEQUENCE</scope>
    <source>
        <strain evidence="2">MM415A02420</strain>
        <strain evidence="1">MM415B00820</strain>
    </source>
</reference>
<protein>
    <recommendedName>
        <fullName evidence="3">DUF1566 domain-containing protein</fullName>
    </recommendedName>
</protein>
<name>A0A6M3IXU4_9ZZZZ</name>
<evidence type="ECO:0000313" key="2">
    <source>
        <dbReference type="EMBL" id="QJA73282.1"/>
    </source>
</evidence>
<gene>
    <name evidence="2" type="ORF">MM415A02420_0008</name>
    <name evidence="1" type="ORF">MM415B00820_0016</name>
</gene>
<accession>A0A6M3IXU4</accession>
<evidence type="ECO:0000313" key="1">
    <source>
        <dbReference type="EMBL" id="QJA62154.1"/>
    </source>
</evidence>
<dbReference type="EMBL" id="MT141463">
    <property type="protein sequence ID" value="QJA62154.1"/>
    <property type="molecule type" value="Genomic_DNA"/>
</dbReference>
<organism evidence="1">
    <name type="scientific">viral metagenome</name>
    <dbReference type="NCBI Taxonomy" id="1070528"/>
    <lineage>
        <taxon>unclassified sequences</taxon>
        <taxon>metagenomes</taxon>
        <taxon>organismal metagenomes</taxon>
    </lineage>
</organism>